<comment type="caution">
    <text evidence="2">The sequence shown here is derived from an EMBL/GenBank/DDBJ whole genome shotgun (WGS) entry which is preliminary data.</text>
</comment>
<dbReference type="AlphaFoldDB" id="A0A972SQE6"/>
<dbReference type="EMBL" id="WOEZ01000296">
    <property type="protein sequence ID" value="NPT62035.1"/>
    <property type="molecule type" value="Genomic_DNA"/>
</dbReference>
<accession>A0A972SQE6</accession>
<reference evidence="2 3" key="1">
    <citation type="submission" date="2019-11" db="EMBL/GenBank/DDBJ databases">
        <title>Metabolism of dissolved organic matter in forest soils.</title>
        <authorList>
            <person name="Cyle K.T."/>
            <person name="Wilhelm R.C."/>
            <person name="Martinez C.E."/>
        </authorList>
    </citation>
    <scope>NUCLEOTIDE SEQUENCE [LARGE SCALE GENOMIC DNA]</scope>
    <source>
        <strain evidence="2 3">5N</strain>
    </source>
</reference>
<organism evidence="2 3">
    <name type="scientific">Paraburkholderia elongata</name>
    <dbReference type="NCBI Taxonomy" id="2675747"/>
    <lineage>
        <taxon>Bacteria</taxon>
        <taxon>Pseudomonadati</taxon>
        <taxon>Pseudomonadota</taxon>
        <taxon>Betaproteobacteria</taxon>
        <taxon>Burkholderiales</taxon>
        <taxon>Burkholderiaceae</taxon>
        <taxon>Paraburkholderia</taxon>
    </lineage>
</organism>
<evidence type="ECO:0000256" key="1">
    <source>
        <dbReference type="SAM" id="MobiDB-lite"/>
    </source>
</evidence>
<name>A0A972SQE6_9BURK</name>
<proteinExistence type="predicted"/>
<evidence type="ECO:0000313" key="2">
    <source>
        <dbReference type="EMBL" id="NPT62035.1"/>
    </source>
</evidence>
<sequence>MTLNYLLLGLERDVRIGALSRNCKVRDNSRPVHLNGYGGKPIARESENLHLGNDDQTSIAGLGKRS</sequence>
<dbReference type="Proteomes" id="UP000655523">
    <property type="component" value="Unassembled WGS sequence"/>
</dbReference>
<keyword evidence="3" id="KW-1185">Reference proteome</keyword>
<gene>
    <name evidence="2" type="ORF">GNZ13_47865</name>
</gene>
<feature type="region of interest" description="Disordered" evidence="1">
    <location>
        <begin position="44"/>
        <end position="66"/>
    </location>
</feature>
<dbReference type="RefSeq" id="WP_172178205.1">
    <property type="nucleotide sequence ID" value="NZ_WOEZ01000296.1"/>
</dbReference>
<protein>
    <submittedName>
        <fullName evidence="2">Uncharacterized protein</fullName>
    </submittedName>
</protein>
<evidence type="ECO:0000313" key="3">
    <source>
        <dbReference type="Proteomes" id="UP000655523"/>
    </source>
</evidence>